<dbReference type="Gene3D" id="3.30.1330.40">
    <property type="entry name" value="RutC-like"/>
    <property type="match status" value="1"/>
</dbReference>
<dbReference type="PATRIC" id="fig|1348663.4.peg.107"/>
<keyword evidence="3" id="KW-1185">Reference proteome</keyword>
<evidence type="ECO:0000256" key="1">
    <source>
        <dbReference type="ARBA" id="ARBA00010552"/>
    </source>
</evidence>
<evidence type="ECO:0000313" key="2">
    <source>
        <dbReference type="EMBL" id="KDN88050.1"/>
    </source>
</evidence>
<dbReference type="GO" id="GO:0019239">
    <property type="term" value="F:deaminase activity"/>
    <property type="evidence" value="ECO:0007669"/>
    <property type="project" value="TreeGrafter"/>
</dbReference>
<dbReference type="eggNOG" id="COG0251">
    <property type="taxonomic scope" value="Bacteria"/>
</dbReference>
<dbReference type="PANTHER" id="PTHR11803:SF58">
    <property type="entry name" value="PROTEIN HMF1-RELATED"/>
    <property type="match status" value="1"/>
</dbReference>
<name>A0A066ZD24_9ACTN</name>
<dbReference type="InterPro" id="IPR035959">
    <property type="entry name" value="RutC-like_sf"/>
</dbReference>
<dbReference type="PANTHER" id="PTHR11803">
    <property type="entry name" value="2-IMINOBUTANOATE/2-IMINOPROPANOATE DEAMINASE RIDA"/>
    <property type="match status" value="1"/>
</dbReference>
<organism evidence="2 3">
    <name type="scientific">Kitasatospora cheerisanensis KCTC 2395</name>
    <dbReference type="NCBI Taxonomy" id="1348663"/>
    <lineage>
        <taxon>Bacteria</taxon>
        <taxon>Bacillati</taxon>
        <taxon>Actinomycetota</taxon>
        <taxon>Actinomycetes</taxon>
        <taxon>Kitasatosporales</taxon>
        <taxon>Streptomycetaceae</taxon>
        <taxon>Kitasatospora</taxon>
    </lineage>
</organism>
<dbReference type="HOGENOM" id="CLU_100715_4_2_11"/>
<dbReference type="GO" id="GO:0005829">
    <property type="term" value="C:cytosol"/>
    <property type="evidence" value="ECO:0007669"/>
    <property type="project" value="TreeGrafter"/>
</dbReference>
<dbReference type="SUPFAM" id="SSF55298">
    <property type="entry name" value="YjgF-like"/>
    <property type="match status" value="1"/>
</dbReference>
<dbReference type="EMBL" id="JNBY01000007">
    <property type="protein sequence ID" value="KDN88050.1"/>
    <property type="molecule type" value="Genomic_DNA"/>
</dbReference>
<evidence type="ECO:0000313" key="3">
    <source>
        <dbReference type="Proteomes" id="UP000027178"/>
    </source>
</evidence>
<proteinExistence type="inferred from homology"/>
<protein>
    <submittedName>
        <fullName evidence="2">Putative endoribonuclease</fullName>
    </submittedName>
</protein>
<sequence length="137" mass="14250">MIAMSSSHLTHIAEPPGVAPAANYTHVVTGSGRLVQVSGQVALDERGEVVGAGDPLAQARQVFANLDRCLAAAGARFADVVKLTIFVTDIAHLPAVREARGGYVDPARLPASSAVQVVALFRPELLMEIEALAVVAD</sequence>
<comment type="caution">
    <text evidence="2">The sequence shown here is derived from an EMBL/GenBank/DDBJ whole genome shotgun (WGS) entry which is preliminary data.</text>
</comment>
<dbReference type="AlphaFoldDB" id="A0A066ZD24"/>
<dbReference type="InterPro" id="IPR006175">
    <property type="entry name" value="YjgF/YER057c/UK114"/>
</dbReference>
<dbReference type="Pfam" id="PF01042">
    <property type="entry name" value="Ribonuc_L-PSP"/>
    <property type="match status" value="1"/>
</dbReference>
<accession>A0A066ZD24</accession>
<reference evidence="2 3" key="1">
    <citation type="submission" date="2014-05" db="EMBL/GenBank/DDBJ databases">
        <title>Draft Genome Sequence of Kitasatospora cheerisanensis KCTC 2395.</title>
        <authorList>
            <person name="Nam D.H."/>
        </authorList>
    </citation>
    <scope>NUCLEOTIDE SEQUENCE [LARGE SCALE GENOMIC DNA]</scope>
    <source>
        <strain evidence="2 3">KCTC 2395</strain>
    </source>
</reference>
<gene>
    <name evidence="2" type="ORF">KCH_01270</name>
</gene>
<dbReference type="Proteomes" id="UP000027178">
    <property type="component" value="Unassembled WGS sequence"/>
</dbReference>
<comment type="similarity">
    <text evidence="1">Belongs to the RutC family.</text>
</comment>
<dbReference type="CDD" id="cd00448">
    <property type="entry name" value="YjgF_YER057c_UK114_family"/>
    <property type="match status" value="1"/>
</dbReference>